<dbReference type="SUPFAM" id="SSF53448">
    <property type="entry name" value="Nucleotide-diphospho-sugar transferases"/>
    <property type="match status" value="1"/>
</dbReference>
<reference evidence="2 3" key="1">
    <citation type="submission" date="2019-03" db="EMBL/GenBank/DDBJ databases">
        <title>Complete genome assembly of MDR B. fragilis.</title>
        <authorList>
            <person name="Sydenham T.V."/>
            <person name="Hasman H."/>
            <person name="Justesen U.S."/>
        </authorList>
    </citation>
    <scope>NUCLEOTIDE SEQUENCE [LARGE SCALE GENOMIC DNA]</scope>
    <source>
        <strain evidence="2 3">DCMSKEJBY0001B</strain>
    </source>
</reference>
<dbReference type="Pfam" id="PF00535">
    <property type="entry name" value="Glycos_transf_2"/>
    <property type="match status" value="1"/>
</dbReference>
<dbReference type="InterPro" id="IPR029044">
    <property type="entry name" value="Nucleotide-diphossugar_trans"/>
</dbReference>
<dbReference type="EMBL" id="CP036546">
    <property type="protein sequence ID" value="QCQ47334.1"/>
    <property type="molecule type" value="Genomic_DNA"/>
</dbReference>
<evidence type="ECO:0000259" key="1">
    <source>
        <dbReference type="Pfam" id="PF00535"/>
    </source>
</evidence>
<name>A0AAE6K8N6_BACFG</name>
<dbReference type="PANTHER" id="PTHR22916">
    <property type="entry name" value="GLYCOSYLTRANSFERASE"/>
    <property type="match status" value="1"/>
</dbReference>
<dbReference type="Gene3D" id="3.90.550.10">
    <property type="entry name" value="Spore Coat Polysaccharide Biosynthesis Protein SpsA, Chain A"/>
    <property type="match status" value="1"/>
</dbReference>
<proteinExistence type="predicted"/>
<evidence type="ECO:0000313" key="2">
    <source>
        <dbReference type="EMBL" id="QCQ47334.1"/>
    </source>
</evidence>
<accession>A0AAE6K8N6</accession>
<evidence type="ECO:0000313" key="3">
    <source>
        <dbReference type="Proteomes" id="UP000036847"/>
    </source>
</evidence>
<dbReference type="PANTHER" id="PTHR22916:SF3">
    <property type="entry name" value="UDP-GLCNAC:BETAGAL BETA-1,3-N-ACETYLGLUCOSAMINYLTRANSFERASE-LIKE PROTEIN 1"/>
    <property type="match status" value="1"/>
</dbReference>
<dbReference type="InterPro" id="IPR001173">
    <property type="entry name" value="Glyco_trans_2-like"/>
</dbReference>
<feature type="domain" description="Glycosyltransferase 2-like" evidence="1">
    <location>
        <begin position="26"/>
        <end position="150"/>
    </location>
</feature>
<gene>
    <name evidence="2" type="ORF">EC80_022205</name>
</gene>
<dbReference type="Proteomes" id="UP000036847">
    <property type="component" value="Chromosome"/>
</dbReference>
<protein>
    <submittedName>
        <fullName evidence="2">Glycosyltransferase</fullName>
    </submittedName>
</protein>
<organism evidence="2 3">
    <name type="scientific">Bacteroides fragilis</name>
    <dbReference type="NCBI Taxonomy" id="817"/>
    <lineage>
        <taxon>Bacteria</taxon>
        <taxon>Pseudomonadati</taxon>
        <taxon>Bacteroidota</taxon>
        <taxon>Bacteroidia</taxon>
        <taxon>Bacteroidales</taxon>
        <taxon>Bacteroidaceae</taxon>
        <taxon>Bacteroides</taxon>
    </lineage>
</organism>
<dbReference type="AlphaFoldDB" id="A0AAE6K8N6"/>
<sequence>MLFLNGRIYLLRLWIKVKKMMETIDILLASYNGSRFIENQILSIIGQTYKNWILYIHDDGSSDNTLDIIKKYEKLDSRIKLIDDGVSLKSPGANFMHMLGVSQAKFICFCDQDDLWLEYKLEVLLSEIISKDNSIPQVVYGNGYTWFPESYYMGCNSASVYPHSLQDLFFFNGGYQGASAIFNIKMKECIDKKYTYIAMHDQILNLAGVLFGNIHYINKSLFLYRQHSSNFTPHIVQNGIERFDRIIHNLKVPVLEETYYLGIKSFYDIHKSKMKSRDIELFDCFLEYPNKRAFWRFISILKYGYKVNNSRIYLLIKLLIRPFLIKSGKY</sequence>
<dbReference type="GO" id="GO:0016758">
    <property type="term" value="F:hexosyltransferase activity"/>
    <property type="evidence" value="ECO:0007669"/>
    <property type="project" value="UniProtKB-ARBA"/>
</dbReference>